<organism evidence="1 2">
    <name type="scientific">Enterobacter hormaechei</name>
    <dbReference type="NCBI Taxonomy" id="158836"/>
    <lineage>
        <taxon>Bacteria</taxon>
        <taxon>Pseudomonadati</taxon>
        <taxon>Pseudomonadota</taxon>
        <taxon>Gammaproteobacteria</taxon>
        <taxon>Enterobacterales</taxon>
        <taxon>Enterobacteriaceae</taxon>
        <taxon>Enterobacter</taxon>
        <taxon>Enterobacter cloacae complex</taxon>
    </lineage>
</organism>
<sequence length="194" mass="21842">MGGVQIVVRRGDVVQDLLHVQHHRQIVGIRLLVQAGNAGNVATADGSFRSMHLLPVQTHDVFHRFHSKRLHAAGIFGDQQDVQPGGWLAAGDGGQIDHRDHLVANVHHPHQWRLHSRRFGEGRHRHNFAQFEHVDAEQLGFIFVQRGAKTEQQQFKTVGQGQVRPVINIFLEIIHSTLKRNAGLLIVIGTLREK</sequence>
<proteinExistence type="predicted"/>
<name>A0ABD7KTX7_9ENTR</name>
<reference evidence="1 2" key="1">
    <citation type="submission" date="2016-03" db="EMBL/GenBank/DDBJ databases">
        <authorList>
            <consortium name="Pathogen Informatics"/>
        </authorList>
    </citation>
    <scope>NUCLEOTIDE SEQUENCE [LARGE SCALE GENOMIC DNA]</scope>
    <source>
        <strain evidence="2">e552</strain>
    </source>
</reference>
<protein>
    <submittedName>
        <fullName evidence="1">Uncharacterized protein</fullName>
    </submittedName>
</protein>
<accession>A0ABD7KTX7</accession>
<gene>
    <name evidence="1" type="ORF">SAMEA2273187_01285</name>
</gene>
<dbReference type="AlphaFoldDB" id="A0ABD7KTX7"/>
<evidence type="ECO:0000313" key="1">
    <source>
        <dbReference type="EMBL" id="SAD88130.1"/>
    </source>
</evidence>
<evidence type="ECO:0000313" key="2">
    <source>
        <dbReference type="Proteomes" id="UP000077295"/>
    </source>
</evidence>
<dbReference type="Proteomes" id="UP000077295">
    <property type="component" value="Unassembled WGS sequence"/>
</dbReference>
<dbReference type="EMBL" id="FKEV01000003">
    <property type="protein sequence ID" value="SAD88130.1"/>
    <property type="molecule type" value="Genomic_DNA"/>
</dbReference>
<comment type="caution">
    <text evidence="1">The sequence shown here is derived from an EMBL/GenBank/DDBJ whole genome shotgun (WGS) entry which is preliminary data.</text>
</comment>